<dbReference type="PROSITE" id="PS00196">
    <property type="entry name" value="COPPER_BLUE"/>
    <property type="match status" value="1"/>
</dbReference>
<feature type="domain" description="Phytocyanin" evidence="7">
    <location>
        <begin position="25"/>
        <end position="129"/>
    </location>
</feature>
<dbReference type="Proteomes" id="UP000504603">
    <property type="component" value="Unplaced"/>
</dbReference>
<evidence type="ECO:0000259" key="7">
    <source>
        <dbReference type="PROSITE" id="PS51485"/>
    </source>
</evidence>
<keyword evidence="6" id="KW-0732">Signal</keyword>
<protein>
    <submittedName>
        <fullName evidence="9">Cucumber peeling cupredoxin-like</fullName>
    </submittedName>
</protein>
<dbReference type="KEGG" id="mcha:111019357"/>
<keyword evidence="2" id="KW-0186">Copper</keyword>
<dbReference type="SUPFAM" id="SSF49503">
    <property type="entry name" value="Cupredoxins"/>
    <property type="match status" value="1"/>
</dbReference>
<dbReference type="CDD" id="cd13920">
    <property type="entry name" value="Stellacyanin"/>
    <property type="match status" value="1"/>
</dbReference>
<keyword evidence="4" id="KW-0325">Glycoprotein</keyword>
<dbReference type="InterPro" id="IPR003245">
    <property type="entry name" value="Phytocyanin_dom"/>
</dbReference>
<evidence type="ECO:0000256" key="1">
    <source>
        <dbReference type="ARBA" id="ARBA00022723"/>
    </source>
</evidence>
<evidence type="ECO:0000256" key="2">
    <source>
        <dbReference type="ARBA" id="ARBA00023008"/>
    </source>
</evidence>
<dbReference type="Pfam" id="PF02298">
    <property type="entry name" value="Cu_bind_like"/>
    <property type="match status" value="1"/>
</dbReference>
<dbReference type="GeneID" id="111019357"/>
<keyword evidence="3" id="KW-1015">Disulfide bond</keyword>
<proteinExistence type="predicted"/>
<evidence type="ECO:0000256" key="5">
    <source>
        <dbReference type="SAM" id="MobiDB-lite"/>
    </source>
</evidence>
<sequence length="201" mass="19990">MAGGVIALVLGFVAAVLAQQAAAQTVHVVGDATGWTVPQGGATFYSDWAARRNFVAGDSLTFTFGTNAHDVLEVTKESFDACSSDNAIGNVITTGPATVKLNAAGVHYYICTVGRHCLGGQKLSITVSATPGGAGPSPNTPRPPPATTPSHANDDACAPAGSPSSSPPNGGGSQSAPPPSSSSAVMASIFVTLSAIVMSFC</sequence>
<reference evidence="9" key="1">
    <citation type="submission" date="2025-08" db="UniProtKB">
        <authorList>
            <consortium name="RefSeq"/>
        </authorList>
    </citation>
    <scope>IDENTIFICATION</scope>
    <source>
        <strain evidence="9">OHB3-1</strain>
    </source>
</reference>
<dbReference type="PANTHER" id="PTHR33021:SF189">
    <property type="entry name" value="CUCUMBER PEELING CUPREDOXIN-LIKE"/>
    <property type="match status" value="1"/>
</dbReference>
<dbReference type="InterPro" id="IPR008972">
    <property type="entry name" value="Cupredoxin"/>
</dbReference>
<feature type="signal peptide" evidence="6">
    <location>
        <begin position="1"/>
        <end position="23"/>
    </location>
</feature>
<evidence type="ECO:0000313" key="9">
    <source>
        <dbReference type="RefSeq" id="XP_022151423.1"/>
    </source>
</evidence>
<evidence type="ECO:0000256" key="4">
    <source>
        <dbReference type="ARBA" id="ARBA00023180"/>
    </source>
</evidence>
<keyword evidence="8" id="KW-1185">Reference proteome</keyword>
<evidence type="ECO:0000313" key="8">
    <source>
        <dbReference type="Proteomes" id="UP000504603"/>
    </source>
</evidence>
<dbReference type="RefSeq" id="XP_022151423.1">
    <property type="nucleotide sequence ID" value="XM_022295731.1"/>
</dbReference>
<dbReference type="GO" id="GO:0005886">
    <property type="term" value="C:plasma membrane"/>
    <property type="evidence" value="ECO:0007669"/>
    <property type="project" value="TreeGrafter"/>
</dbReference>
<dbReference type="FunFam" id="2.60.40.420:FF:000034">
    <property type="entry name" value="Cupredoxin superfamily protein"/>
    <property type="match status" value="1"/>
</dbReference>
<evidence type="ECO:0000256" key="3">
    <source>
        <dbReference type="ARBA" id="ARBA00023157"/>
    </source>
</evidence>
<dbReference type="AlphaFoldDB" id="A0A6J1DC50"/>
<dbReference type="OrthoDB" id="5421909at2759"/>
<dbReference type="Gene3D" id="2.60.40.420">
    <property type="entry name" value="Cupredoxins - blue copper proteins"/>
    <property type="match status" value="1"/>
</dbReference>
<accession>A0A6J1DC50</accession>
<dbReference type="PANTHER" id="PTHR33021">
    <property type="entry name" value="BLUE COPPER PROTEIN"/>
    <property type="match status" value="1"/>
</dbReference>
<organism evidence="8 9">
    <name type="scientific">Momordica charantia</name>
    <name type="common">Bitter gourd</name>
    <name type="synonym">Balsam pear</name>
    <dbReference type="NCBI Taxonomy" id="3673"/>
    <lineage>
        <taxon>Eukaryota</taxon>
        <taxon>Viridiplantae</taxon>
        <taxon>Streptophyta</taxon>
        <taxon>Embryophyta</taxon>
        <taxon>Tracheophyta</taxon>
        <taxon>Spermatophyta</taxon>
        <taxon>Magnoliopsida</taxon>
        <taxon>eudicotyledons</taxon>
        <taxon>Gunneridae</taxon>
        <taxon>Pentapetalae</taxon>
        <taxon>rosids</taxon>
        <taxon>fabids</taxon>
        <taxon>Cucurbitales</taxon>
        <taxon>Cucurbitaceae</taxon>
        <taxon>Momordiceae</taxon>
        <taxon>Momordica</taxon>
    </lineage>
</organism>
<feature type="compositionally biased region" description="Low complexity" evidence="5">
    <location>
        <begin position="158"/>
        <end position="168"/>
    </location>
</feature>
<dbReference type="GO" id="GO:0046872">
    <property type="term" value="F:metal ion binding"/>
    <property type="evidence" value="ECO:0007669"/>
    <property type="project" value="UniProtKB-KW"/>
</dbReference>
<dbReference type="PROSITE" id="PS51485">
    <property type="entry name" value="PHYTOCYANIN"/>
    <property type="match status" value="1"/>
</dbReference>
<keyword evidence="1" id="KW-0479">Metal-binding</keyword>
<evidence type="ECO:0000256" key="6">
    <source>
        <dbReference type="SAM" id="SignalP"/>
    </source>
</evidence>
<gene>
    <name evidence="9" type="primary">LOC111019357</name>
</gene>
<dbReference type="GO" id="GO:0009055">
    <property type="term" value="F:electron transfer activity"/>
    <property type="evidence" value="ECO:0007669"/>
    <property type="project" value="InterPro"/>
</dbReference>
<feature type="compositionally biased region" description="Pro residues" evidence="5">
    <location>
        <begin position="138"/>
        <end position="147"/>
    </location>
</feature>
<feature type="region of interest" description="Disordered" evidence="5">
    <location>
        <begin position="129"/>
        <end position="182"/>
    </location>
</feature>
<name>A0A6J1DC50_MOMCH</name>
<feature type="chain" id="PRO_5027023773" evidence="6">
    <location>
        <begin position="24"/>
        <end position="201"/>
    </location>
</feature>
<dbReference type="InterPro" id="IPR028871">
    <property type="entry name" value="BlueCu_1_BS"/>
</dbReference>
<dbReference type="InterPro" id="IPR039391">
    <property type="entry name" value="Phytocyanin-like"/>
</dbReference>